<name>A0A372DIM7_9GAMM</name>
<dbReference type="InterPro" id="IPR003099">
    <property type="entry name" value="Prephen_DH"/>
</dbReference>
<dbReference type="Gene3D" id="3.40.50.720">
    <property type="entry name" value="NAD(P)-binding Rossmann-like Domain"/>
    <property type="match status" value="1"/>
</dbReference>
<dbReference type="AlphaFoldDB" id="A0A372DIM7"/>
<evidence type="ECO:0000259" key="5">
    <source>
        <dbReference type="PROSITE" id="PS51176"/>
    </source>
</evidence>
<dbReference type="GO" id="GO:0004665">
    <property type="term" value="F:prephenate dehydrogenase (NADP+) activity"/>
    <property type="evidence" value="ECO:0007669"/>
    <property type="project" value="InterPro"/>
</dbReference>
<dbReference type="InterPro" id="IPR046825">
    <property type="entry name" value="PDH_C"/>
</dbReference>
<evidence type="ECO:0000259" key="4">
    <source>
        <dbReference type="PROSITE" id="PS51168"/>
    </source>
</evidence>
<accession>A0A372DIM7</accession>
<dbReference type="InterPro" id="IPR046826">
    <property type="entry name" value="PDH_N"/>
</dbReference>
<keyword evidence="2" id="KW-0057">Aromatic amino acid biosynthesis</keyword>
<dbReference type="GO" id="GO:0008977">
    <property type="term" value="F:prephenate dehydrogenase (NAD+) activity"/>
    <property type="evidence" value="ECO:0007669"/>
    <property type="project" value="InterPro"/>
</dbReference>
<dbReference type="InterPro" id="IPR050812">
    <property type="entry name" value="Preph/Arog_dehydrog"/>
</dbReference>
<dbReference type="GO" id="GO:0046417">
    <property type="term" value="P:chorismate metabolic process"/>
    <property type="evidence" value="ECO:0007669"/>
    <property type="project" value="InterPro"/>
</dbReference>
<comment type="caution">
    <text evidence="6">The sequence shown here is derived from an EMBL/GenBank/DDBJ whole genome shotgun (WGS) entry which is preliminary data.</text>
</comment>
<feature type="coiled-coil region" evidence="3">
    <location>
        <begin position="5"/>
        <end position="32"/>
    </location>
</feature>
<dbReference type="Gene3D" id="1.20.59.10">
    <property type="entry name" value="Chorismate mutase"/>
    <property type="match status" value="1"/>
</dbReference>
<keyword evidence="1 2" id="KW-0560">Oxidoreductase</keyword>
<keyword evidence="2 6" id="KW-0413">Isomerase</keyword>
<sequence>MSSDLSRLRAQIDRIDDELIQLLAQRARLTAAVGEHKSVHGLPLYVPEREAELLAARRQAAAAAQVNPDLVEDVLRRVMRESYATQDARFPATGDLSRPVVIVGGAGALGRRLATFFARSGYPLRTLEQDDWPRARDLLADAALVLVAVPIDRTCAVIRALPDLPADCVLADVTSIKAAPLAAMLERHAGPVVGLHPMFGPDVSSLAKQVIVVCHGRGQAHYRWLLEQMGLWGAVLREESPAQHDRAMVLIQAMRHFTSMAYGVFLQRQNADLQALMRLSSPIYRLELAMVGRLFAQSPALYADIIMAAACLPELLGDYRQALDELLQLVREGQREALIERFHRTQGYFGELAPALLRESSELLRKAHDSRDPARG</sequence>
<protein>
    <recommendedName>
        <fullName evidence="2">T-protein</fullName>
    </recommendedName>
</protein>
<dbReference type="InterPro" id="IPR002701">
    <property type="entry name" value="CM_II_prokaryot"/>
</dbReference>
<dbReference type="InterPro" id="IPR011277">
    <property type="entry name" value="CM_T"/>
</dbReference>
<dbReference type="InterPro" id="IPR008927">
    <property type="entry name" value="6-PGluconate_DH-like_C_sf"/>
</dbReference>
<dbReference type="PIRSF" id="PIRSF001499">
    <property type="entry name" value="Chor_mut_pdh_Tpr"/>
    <property type="match status" value="1"/>
</dbReference>
<dbReference type="InterPro" id="IPR008244">
    <property type="entry name" value="Chor_mut/prephenate_DH_T"/>
</dbReference>
<dbReference type="PANTHER" id="PTHR21363:SF0">
    <property type="entry name" value="PREPHENATE DEHYDROGENASE [NADP(+)]"/>
    <property type="match status" value="1"/>
</dbReference>
<comment type="subcellular location">
    <subcellularLocation>
        <location evidence="2">Cytoplasm</location>
    </subcellularLocation>
</comment>
<dbReference type="Gene3D" id="1.10.3660.10">
    <property type="entry name" value="6-phosphogluconate dehydrogenase C-terminal like domain"/>
    <property type="match status" value="1"/>
</dbReference>
<dbReference type="InterPro" id="IPR036291">
    <property type="entry name" value="NAD(P)-bd_dom_sf"/>
</dbReference>
<comment type="pathway">
    <text evidence="2">Amino-acid biosynthesis; L-tyrosine biosynthesis; (4-hydroxyphenyl)pyruvate from prephenate (NAD(+) route): step 1/1.</text>
</comment>
<keyword evidence="7" id="KW-1185">Reference proteome</keyword>
<dbReference type="GO" id="GO:0006571">
    <property type="term" value="P:tyrosine biosynthetic process"/>
    <property type="evidence" value="ECO:0007669"/>
    <property type="project" value="UniProtKB-UniPathway"/>
</dbReference>
<feature type="domain" description="Chorismate mutase" evidence="4">
    <location>
        <begin position="1"/>
        <end position="90"/>
    </location>
</feature>
<gene>
    <name evidence="6" type="ORF">D0Y53_10675</name>
</gene>
<keyword evidence="2" id="KW-0520">NAD</keyword>
<evidence type="ECO:0000313" key="6">
    <source>
        <dbReference type="EMBL" id="RFP59425.1"/>
    </source>
</evidence>
<dbReference type="UniPathway" id="UPA00120">
    <property type="reaction ID" value="UER00203"/>
</dbReference>
<keyword evidence="2" id="KW-0827">Tyrosine biosynthesis</keyword>
<dbReference type="RefSeq" id="WP_117203312.1">
    <property type="nucleotide sequence ID" value="NZ_JBHTBK010000029.1"/>
</dbReference>
<dbReference type="SUPFAM" id="SSF48600">
    <property type="entry name" value="Chorismate mutase II"/>
    <property type="match status" value="1"/>
</dbReference>
<dbReference type="Proteomes" id="UP000262917">
    <property type="component" value="Unassembled WGS sequence"/>
</dbReference>
<dbReference type="GO" id="GO:0070403">
    <property type="term" value="F:NAD+ binding"/>
    <property type="evidence" value="ECO:0007669"/>
    <property type="project" value="InterPro"/>
</dbReference>
<dbReference type="Pfam" id="PF02153">
    <property type="entry name" value="PDH_N"/>
    <property type="match status" value="1"/>
</dbReference>
<feature type="domain" description="Prephenate/arogenate dehydrogenase" evidence="5">
    <location>
        <begin position="98"/>
        <end position="360"/>
    </location>
</feature>
<dbReference type="PROSITE" id="PS51176">
    <property type="entry name" value="PDH_ADH"/>
    <property type="match status" value="1"/>
</dbReference>
<dbReference type="InterPro" id="IPR036263">
    <property type="entry name" value="Chorismate_II_sf"/>
</dbReference>
<reference evidence="6 7" key="1">
    <citation type="submission" date="2018-08" db="EMBL/GenBank/DDBJ databases">
        <title>Lysobacter weifangensis sp. nov., a new member of the family 'Xanthomonadaceae', isolated from soil in a farmland.</title>
        <authorList>
            <person name="Zhao H."/>
        </authorList>
    </citation>
    <scope>NUCLEOTIDE SEQUENCE [LARGE SCALE GENOMIC DNA]</scope>
    <source>
        <strain evidence="6 7">WF-2</strain>
    </source>
</reference>
<organism evidence="6 7">
    <name type="scientific">Cognatiluteimonas weifangensis</name>
    <dbReference type="NCBI Taxonomy" id="2303539"/>
    <lineage>
        <taxon>Bacteria</taxon>
        <taxon>Pseudomonadati</taxon>
        <taxon>Pseudomonadota</taxon>
        <taxon>Gammaproteobacteria</taxon>
        <taxon>Lysobacterales</taxon>
        <taxon>Lysobacteraceae</taxon>
        <taxon>Cognatiluteimonas</taxon>
    </lineage>
</organism>
<keyword evidence="2" id="KW-0028">Amino-acid biosynthesis</keyword>
<dbReference type="NCBIfam" id="TIGR01799">
    <property type="entry name" value="CM_T"/>
    <property type="match status" value="1"/>
</dbReference>
<dbReference type="NCBIfam" id="NF008400">
    <property type="entry name" value="PRK11199.1"/>
    <property type="match status" value="1"/>
</dbReference>
<evidence type="ECO:0000256" key="2">
    <source>
        <dbReference type="PIRNR" id="PIRNR001499"/>
    </source>
</evidence>
<dbReference type="SMART" id="SM00830">
    <property type="entry name" value="CM_2"/>
    <property type="match status" value="1"/>
</dbReference>
<proteinExistence type="predicted"/>
<dbReference type="GO" id="GO:0005737">
    <property type="term" value="C:cytoplasm"/>
    <property type="evidence" value="ECO:0007669"/>
    <property type="project" value="UniProtKB-SubCell"/>
</dbReference>
<keyword evidence="3" id="KW-0175">Coiled coil</keyword>
<evidence type="ECO:0000256" key="3">
    <source>
        <dbReference type="SAM" id="Coils"/>
    </source>
</evidence>
<comment type="pathway">
    <text evidence="2">Metabolic intermediate biosynthesis; prephenate biosynthesis; prephenate from chorismate: step 1/1.</text>
</comment>
<dbReference type="GO" id="GO:0004106">
    <property type="term" value="F:chorismate mutase activity"/>
    <property type="evidence" value="ECO:0007669"/>
    <property type="project" value="InterPro"/>
</dbReference>
<evidence type="ECO:0000313" key="7">
    <source>
        <dbReference type="Proteomes" id="UP000262917"/>
    </source>
</evidence>
<dbReference type="Pfam" id="PF01817">
    <property type="entry name" value="CM_2"/>
    <property type="match status" value="1"/>
</dbReference>
<dbReference type="Pfam" id="PF20463">
    <property type="entry name" value="PDH_C"/>
    <property type="match status" value="1"/>
</dbReference>
<dbReference type="PANTHER" id="PTHR21363">
    <property type="entry name" value="PREPHENATE DEHYDROGENASE"/>
    <property type="match status" value="1"/>
</dbReference>
<dbReference type="SUPFAM" id="SSF48179">
    <property type="entry name" value="6-phosphogluconate dehydrogenase C-terminal domain-like"/>
    <property type="match status" value="1"/>
</dbReference>
<dbReference type="EMBL" id="QVPD01000012">
    <property type="protein sequence ID" value="RFP59425.1"/>
    <property type="molecule type" value="Genomic_DNA"/>
</dbReference>
<evidence type="ECO:0000256" key="1">
    <source>
        <dbReference type="ARBA" id="ARBA00023002"/>
    </source>
</evidence>
<dbReference type="InterPro" id="IPR036979">
    <property type="entry name" value="CM_dom_sf"/>
</dbReference>
<dbReference type="OrthoDB" id="5939631at2"/>
<dbReference type="SUPFAM" id="SSF51735">
    <property type="entry name" value="NAD(P)-binding Rossmann-fold domains"/>
    <property type="match status" value="1"/>
</dbReference>
<dbReference type="PROSITE" id="PS51168">
    <property type="entry name" value="CHORISMATE_MUT_2"/>
    <property type="match status" value="1"/>
</dbReference>
<dbReference type="UniPathway" id="UPA00122">
    <property type="reaction ID" value="UER00961"/>
</dbReference>
<keyword evidence="2" id="KW-0963">Cytoplasm</keyword>